<dbReference type="Proteomes" id="UP000292648">
    <property type="component" value="Unassembled WGS sequence"/>
</dbReference>
<evidence type="ECO:0000313" key="2">
    <source>
        <dbReference type="EMBL" id="TBX53048.1"/>
    </source>
</evidence>
<name>A0A4Q9Y6H7_9LACO</name>
<evidence type="ECO:0000313" key="1">
    <source>
        <dbReference type="EMBL" id="AYJ40242.1"/>
    </source>
</evidence>
<sequence length="74" mass="8413">MPEKKSLLNQIHAKERLESKTSPFAKEEKTKPLRVKESKYELINEVAYKQKKTKVDVLDTILEAGISALGLSNK</sequence>
<organism evidence="2 4">
    <name type="scientific">Lactiplantibacillus paraplantarum</name>
    <dbReference type="NCBI Taxonomy" id="60520"/>
    <lineage>
        <taxon>Bacteria</taxon>
        <taxon>Bacillati</taxon>
        <taxon>Bacillota</taxon>
        <taxon>Bacilli</taxon>
        <taxon>Lactobacillales</taxon>
        <taxon>Lactobacillaceae</taxon>
        <taxon>Lactiplantibacillus</taxon>
    </lineage>
</organism>
<reference evidence="2 4" key="2">
    <citation type="submission" date="2019-01" db="EMBL/GenBank/DDBJ databases">
        <title>Draft genome sequence of Lactobacillus paraplantarum OSY-TC318, a Producer of the novel lantibiotic Paraplantaracin TC318.</title>
        <authorList>
            <person name="Hussein W.E."/>
            <person name="Huang E."/>
            <person name="Yousef A.E."/>
        </authorList>
    </citation>
    <scope>NUCLEOTIDE SEQUENCE [LARGE SCALE GENOMIC DNA]</scope>
    <source>
        <strain evidence="2 4">OSY-TC318</strain>
    </source>
</reference>
<proteinExistence type="predicted"/>
<protein>
    <submittedName>
        <fullName evidence="2">Uncharacterized protein</fullName>
    </submittedName>
</protein>
<dbReference type="EMBL" id="SEHH01000005">
    <property type="protein sequence ID" value="TBX53048.1"/>
    <property type="molecule type" value="Genomic_DNA"/>
</dbReference>
<dbReference type="AlphaFoldDB" id="A0A4Q9Y6H7"/>
<dbReference type="EMBL" id="CP032745">
    <property type="protein sequence ID" value="AYJ40242.1"/>
    <property type="molecule type" value="Genomic_DNA"/>
</dbReference>
<reference evidence="1 3" key="1">
    <citation type="submission" date="2018-10" db="EMBL/GenBank/DDBJ databases">
        <title>Genome seuquencing of Lactobacillus species.</title>
        <authorList>
            <person name="Baek C."/>
            <person name="Yi H."/>
        </authorList>
    </citation>
    <scope>NUCLEOTIDE SEQUENCE [LARGE SCALE GENOMIC DNA]</scope>
    <source>
        <strain evidence="1 3">DSM 10667</strain>
        <plasmid evidence="1 3">unnamed1</plasmid>
    </source>
</reference>
<evidence type="ECO:0000313" key="3">
    <source>
        <dbReference type="Proteomes" id="UP000277896"/>
    </source>
</evidence>
<dbReference type="RefSeq" id="WP_056988833.1">
    <property type="nucleotide sequence ID" value="NZ_BJZG01000134.1"/>
</dbReference>
<keyword evidence="1" id="KW-0614">Plasmid</keyword>
<dbReference type="Proteomes" id="UP000277896">
    <property type="component" value="Plasmid unnamed1"/>
</dbReference>
<evidence type="ECO:0000313" key="4">
    <source>
        <dbReference type="Proteomes" id="UP000292648"/>
    </source>
</evidence>
<geneLocation type="plasmid" evidence="1 3">
    <name>unnamed1</name>
</geneLocation>
<gene>
    <name evidence="2" type="ORF">EUZ87_00360</name>
    <name evidence="1" type="ORF">LP667_15710</name>
</gene>
<accession>A0A4Q9Y6H7</accession>